<dbReference type="RefSeq" id="WP_353684877.1">
    <property type="nucleotide sequence ID" value="NZ_CP144373.1"/>
</dbReference>
<dbReference type="InterPro" id="IPR017871">
    <property type="entry name" value="ABC_transporter-like_CS"/>
</dbReference>
<dbReference type="InterPro" id="IPR003593">
    <property type="entry name" value="AAA+_ATPase"/>
</dbReference>
<comment type="similarity">
    <text evidence="1">Belongs to the ABC transporter superfamily.</text>
</comment>
<feature type="domain" description="ABC transporter" evidence="5">
    <location>
        <begin position="4"/>
        <end position="247"/>
    </location>
</feature>
<dbReference type="PANTHER" id="PTHR43776:SF7">
    <property type="entry name" value="D,D-DIPEPTIDE TRANSPORT ATP-BINDING PROTEIN DDPF-RELATED"/>
    <property type="match status" value="1"/>
</dbReference>
<organism evidence="6">
    <name type="scientific">Thermodesulfovibrio autotrophicus</name>
    <dbReference type="NCBI Taxonomy" id="3118333"/>
    <lineage>
        <taxon>Bacteria</taxon>
        <taxon>Pseudomonadati</taxon>
        <taxon>Nitrospirota</taxon>
        <taxon>Thermodesulfovibrionia</taxon>
        <taxon>Thermodesulfovibrionales</taxon>
        <taxon>Thermodesulfovibrionaceae</taxon>
        <taxon>Thermodesulfovibrio</taxon>
    </lineage>
</organism>
<dbReference type="CDD" id="cd03257">
    <property type="entry name" value="ABC_NikE_OppD_transporters"/>
    <property type="match status" value="1"/>
</dbReference>
<accession>A0AAU8GXZ6</accession>
<dbReference type="PROSITE" id="PS50893">
    <property type="entry name" value="ABC_TRANSPORTER_2"/>
    <property type="match status" value="1"/>
</dbReference>
<evidence type="ECO:0000259" key="5">
    <source>
        <dbReference type="PROSITE" id="PS50893"/>
    </source>
</evidence>
<dbReference type="GO" id="GO:0015833">
    <property type="term" value="P:peptide transport"/>
    <property type="evidence" value="ECO:0007669"/>
    <property type="project" value="InterPro"/>
</dbReference>
<protein>
    <submittedName>
        <fullName evidence="6">ABC transporter ATP-binding protein</fullName>
    </submittedName>
</protein>
<evidence type="ECO:0000256" key="1">
    <source>
        <dbReference type="ARBA" id="ARBA00005417"/>
    </source>
</evidence>
<dbReference type="GO" id="GO:0005524">
    <property type="term" value="F:ATP binding"/>
    <property type="evidence" value="ECO:0007669"/>
    <property type="project" value="UniProtKB-KW"/>
</dbReference>
<dbReference type="SUPFAM" id="SSF52540">
    <property type="entry name" value="P-loop containing nucleoside triphosphate hydrolases"/>
    <property type="match status" value="1"/>
</dbReference>
<proteinExistence type="inferred from homology"/>
<dbReference type="EMBL" id="CP144373">
    <property type="protein sequence ID" value="XCH47355.1"/>
    <property type="molecule type" value="Genomic_DNA"/>
</dbReference>
<dbReference type="InterPro" id="IPR027417">
    <property type="entry name" value="P-loop_NTPase"/>
</dbReference>
<dbReference type="KEGG" id="taut:V4D30_03535"/>
<dbReference type="GO" id="GO:0016887">
    <property type="term" value="F:ATP hydrolysis activity"/>
    <property type="evidence" value="ECO:0007669"/>
    <property type="project" value="InterPro"/>
</dbReference>
<dbReference type="NCBIfam" id="TIGR01727">
    <property type="entry name" value="oligo_HPY"/>
    <property type="match status" value="1"/>
</dbReference>
<evidence type="ECO:0000313" key="6">
    <source>
        <dbReference type="EMBL" id="XCH47355.1"/>
    </source>
</evidence>
<reference evidence="6" key="1">
    <citation type="submission" date="2024-01" db="EMBL/GenBank/DDBJ databases">
        <title>The first autotrophic representatives of the genus Thermodesulfovibrio.</title>
        <authorList>
            <person name="Maltseva A.I."/>
            <person name="Elcheninov A.G."/>
            <person name="Kublanov I.V."/>
            <person name="Lebedinsky A.V."/>
            <person name="Frolov E.N."/>
        </authorList>
    </citation>
    <scope>NUCLEOTIDE SEQUENCE</scope>
    <source>
        <strain evidence="6">3907-1M</strain>
    </source>
</reference>
<dbReference type="Gene3D" id="3.40.50.300">
    <property type="entry name" value="P-loop containing nucleotide triphosphate hydrolases"/>
    <property type="match status" value="1"/>
</dbReference>
<dbReference type="AlphaFoldDB" id="A0AAU8GXZ6"/>
<dbReference type="Pfam" id="PF00005">
    <property type="entry name" value="ABC_tran"/>
    <property type="match status" value="1"/>
</dbReference>
<dbReference type="PROSITE" id="PS00211">
    <property type="entry name" value="ABC_TRANSPORTER_1"/>
    <property type="match status" value="1"/>
</dbReference>
<keyword evidence="3" id="KW-0547">Nucleotide-binding</keyword>
<sequence>MAVLKTIDLNKTFKIKTLKIRAVEKLNIEIDREQIFALVGESGSGKSTVARLLIKLIKPDSGHILFKGQNIWQMKRDDSMLFRKSVSIVFQDPYASLNPRMKIQSIVEEPLKIHGKLSAEEAKSKIIEIIKEMGFDETILGRYPHQLSGGQRQRVAIARALMLNPEILIADEPLSALDISLQASLLQLLTKIKENRKMGILFITHDLNIVRTISNRVAVMHLGRIVEEGHTGEIFKEPLHPYTRILMNSIPGFHRRNRKKTPRISTEERISWNLKGCRFFNRCDYKMAICETNIPELKTVKGRKVRCFLY</sequence>
<dbReference type="InterPro" id="IPR050319">
    <property type="entry name" value="ABC_transp_ATP-bind"/>
</dbReference>
<dbReference type="PANTHER" id="PTHR43776">
    <property type="entry name" value="TRANSPORT ATP-BINDING PROTEIN"/>
    <property type="match status" value="1"/>
</dbReference>
<evidence type="ECO:0000256" key="4">
    <source>
        <dbReference type="ARBA" id="ARBA00022840"/>
    </source>
</evidence>
<dbReference type="Pfam" id="PF08352">
    <property type="entry name" value="oligo_HPY"/>
    <property type="match status" value="1"/>
</dbReference>
<dbReference type="GO" id="GO:0055085">
    <property type="term" value="P:transmembrane transport"/>
    <property type="evidence" value="ECO:0007669"/>
    <property type="project" value="UniProtKB-ARBA"/>
</dbReference>
<dbReference type="InterPro" id="IPR013563">
    <property type="entry name" value="Oligopep_ABC_C"/>
</dbReference>
<evidence type="ECO:0000256" key="3">
    <source>
        <dbReference type="ARBA" id="ARBA00022741"/>
    </source>
</evidence>
<dbReference type="FunFam" id="3.40.50.300:FF:000016">
    <property type="entry name" value="Oligopeptide ABC transporter ATP-binding component"/>
    <property type="match status" value="1"/>
</dbReference>
<keyword evidence="4 6" id="KW-0067">ATP-binding</keyword>
<dbReference type="SMART" id="SM00382">
    <property type="entry name" value="AAA"/>
    <property type="match status" value="1"/>
</dbReference>
<evidence type="ECO:0000256" key="2">
    <source>
        <dbReference type="ARBA" id="ARBA00022448"/>
    </source>
</evidence>
<gene>
    <name evidence="6" type="ORF">V4D30_03535</name>
</gene>
<dbReference type="InterPro" id="IPR003439">
    <property type="entry name" value="ABC_transporter-like_ATP-bd"/>
</dbReference>
<keyword evidence="2" id="KW-0813">Transport</keyword>
<name>A0AAU8GXZ6_9BACT</name>